<sequence length="188" mass="20070">MAKSKENLYLYGLSGSVGKQMVFRNTARGTILAKSPRHTGKKTEHQKEQGKKFLKAVAYAKQALADSSLAPHYKQLAAASPNKLSAYNIAVADYLRPPVIEAIDTTAYDGSANGQKISVKATDNVKVTAVKVRIAAANQSLIEEGSATLHEGVWQYTTTTVNASITGCKLTATATDRPGNSTTKEVVL</sequence>
<evidence type="ECO:0000313" key="1">
    <source>
        <dbReference type="EMBL" id="DAF51756.1"/>
    </source>
</evidence>
<dbReference type="Gene3D" id="2.60.40.10">
    <property type="entry name" value="Immunoglobulins"/>
    <property type="match status" value="1"/>
</dbReference>
<reference evidence="1" key="1">
    <citation type="journal article" date="2021" name="Proc. Natl. Acad. Sci. U.S.A.">
        <title>A Catalog of Tens of Thousands of Viruses from Human Metagenomes Reveals Hidden Associations with Chronic Diseases.</title>
        <authorList>
            <person name="Tisza M.J."/>
            <person name="Buck C.B."/>
        </authorList>
    </citation>
    <scope>NUCLEOTIDE SEQUENCE</scope>
    <source>
        <strain evidence="1">CtJYR23</strain>
    </source>
</reference>
<organism evidence="1">
    <name type="scientific">Siphoviridae sp. ctJYR23</name>
    <dbReference type="NCBI Taxonomy" id="2827837"/>
    <lineage>
        <taxon>Viruses</taxon>
        <taxon>Duplodnaviria</taxon>
        <taxon>Heunggongvirae</taxon>
        <taxon>Uroviricota</taxon>
        <taxon>Caudoviricetes</taxon>
    </lineage>
</organism>
<accession>A0A8S5SL17</accession>
<protein>
    <submittedName>
        <fullName evidence="1">Uncharacterized protein</fullName>
    </submittedName>
</protein>
<dbReference type="InterPro" id="IPR013783">
    <property type="entry name" value="Ig-like_fold"/>
</dbReference>
<name>A0A8S5SL17_9CAUD</name>
<proteinExistence type="predicted"/>
<dbReference type="EMBL" id="BK032621">
    <property type="protein sequence ID" value="DAF51756.1"/>
    <property type="molecule type" value="Genomic_DNA"/>
</dbReference>